<feature type="compositionally biased region" description="Polar residues" evidence="1">
    <location>
        <begin position="1"/>
        <end position="12"/>
    </location>
</feature>
<sequence>METLTKISSRVTDLTKKSKGKRLEDDTFLPHSFIPPTFSSFEEPSAVSSPFSFSSPTIQARSTLQIPNSIRRFSPFPRKQSSAENKETTKVETSMQKEQKESKYRKIGEDGEVEKSNGVRRLKDSAMDRVDRMKKNRQGEYGVQLLDDEQD</sequence>
<proteinExistence type="predicted"/>
<feature type="compositionally biased region" description="Basic and acidic residues" evidence="1">
    <location>
        <begin position="13"/>
        <end position="25"/>
    </location>
</feature>
<dbReference type="EMBL" id="BTRK01000006">
    <property type="protein sequence ID" value="GMR60526.1"/>
    <property type="molecule type" value="Genomic_DNA"/>
</dbReference>
<name>A0AAN5IF63_9BILA</name>
<dbReference type="AlphaFoldDB" id="A0AAN5IF63"/>
<evidence type="ECO:0000256" key="1">
    <source>
        <dbReference type="SAM" id="MobiDB-lite"/>
    </source>
</evidence>
<protein>
    <submittedName>
        <fullName evidence="2">Uncharacterized protein</fullName>
    </submittedName>
</protein>
<gene>
    <name evidence="2" type="ORF">PMAYCL1PPCAC_30721</name>
</gene>
<evidence type="ECO:0000313" key="3">
    <source>
        <dbReference type="Proteomes" id="UP001328107"/>
    </source>
</evidence>
<keyword evidence="3" id="KW-1185">Reference proteome</keyword>
<evidence type="ECO:0000313" key="2">
    <source>
        <dbReference type="EMBL" id="GMR60526.1"/>
    </source>
</evidence>
<reference evidence="3" key="1">
    <citation type="submission" date="2022-10" db="EMBL/GenBank/DDBJ databases">
        <title>Genome assembly of Pristionchus species.</title>
        <authorList>
            <person name="Yoshida K."/>
            <person name="Sommer R.J."/>
        </authorList>
    </citation>
    <scope>NUCLEOTIDE SEQUENCE [LARGE SCALE GENOMIC DNA]</scope>
    <source>
        <strain evidence="3">RS5460</strain>
    </source>
</reference>
<organism evidence="2 3">
    <name type="scientific">Pristionchus mayeri</name>
    <dbReference type="NCBI Taxonomy" id="1317129"/>
    <lineage>
        <taxon>Eukaryota</taxon>
        <taxon>Metazoa</taxon>
        <taxon>Ecdysozoa</taxon>
        <taxon>Nematoda</taxon>
        <taxon>Chromadorea</taxon>
        <taxon>Rhabditida</taxon>
        <taxon>Rhabditina</taxon>
        <taxon>Diplogasteromorpha</taxon>
        <taxon>Diplogasteroidea</taxon>
        <taxon>Neodiplogasteridae</taxon>
        <taxon>Pristionchus</taxon>
    </lineage>
</organism>
<accession>A0AAN5IF63</accession>
<feature type="region of interest" description="Disordered" evidence="1">
    <location>
        <begin position="66"/>
        <end position="151"/>
    </location>
</feature>
<feature type="region of interest" description="Disordered" evidence="1">
    <location>
        <begin position="1"/>
        <end position="29"/>
    </location>
</feature>
<dbReference type="Proteomes" id="UP001328107">
    <property type="component" value="Unassembled WGS sequence"/>
</dbReference>
<feature type="compositionally biased region" description="Basic and acidic residues" evidence="1">
    <location>
        <begin position="84"/>
        <end position="133"/>
    </location>
</feature>
<comment type="caution">
    <text evidence="2">The sequence shown here is derived from an EMBL/GenBank/DDBJ whole genome shotgun (WGS) entry which is preliminary data.</text>
</comment>